<protein>
    <submittedName>
        <fullName evidence="1">Uncharacterized protein</fullName>
    </submittedName>
</protein>
<dbReference type="EMBL" id="JAGYWB010000005">
    <property type="protein sequence ID" value="KAI0522777.1"/>
    <property type="molecule type" value="Genomic_DNA"/>
</dbReference>
<evidence type="ECO:0000313" key="2">
    <source>
        <dbReference type="Proteomes" id="UP000829196"/>
    </source>
</evidence>
<reference evidence="1" key="1">
    <citation type="journal article" date="2022" name="Front. Genet.">
        <title>Chromosome-Scale Assembly of the Dendrobium nobile Genome Provides Insights Into the Molecular Mechanism of the Biosynthesis of the Medicinal Active Ingredient of Dendrobium.</title>
        <authorList>
            <person name="Xu Q."/>
            <person name="Niu S.-C."/>
            <person name="Li K.-L."/>
            <person name="Zheng P.-J."/>
            <person name="Zhang X.-J."/>
            <person name="Jia Y."/>
            <person name="Liu Y."/>
            <person name="Niu Y.-X."/>
            <person name="Yu L.-H."/>
            <person name="Chen D.-F."/>
            <person name="Zhang G.-Q."/>
        </authorList>
    </citation>
    <scope>NUCLEOTIDE SEQUENCE</scope>
    <source>
        <tissue evidence="1">Leaf</tissue>
    </source>
</reference>
<comment type="caution">
    <text evidence="1">The sequence shown here is derived from an EMBL/GenBank/DDBJ whole genome shotgun (WGS) entry which is preliminary data.</text>
</comment>
<name>A0A8T3BV33_DENNO</name>
<keyword evidence="2" id="KW-1185">Reference proteome</keyword>
<accession>A0A8T3BV33</accession>
<gene>
    <name evidence="1" type="ORF">KFK09_005162</name>
</gene>
<dbReference type="AlphaFoldDB" id="A0A8T3BV33"/>
<organism evidence="1 2">
    <name type="scientific">Dendrobium nobile</name>
    <name type="common">Orchid</name>
    <dbReference type="NCBI Taxonomy" id="94219"/>
    <lineage>
        <taxon>Eukaryota</taxon>
        <taxon>Viridiplantae</taxon>
        <taxon>Streptophyta</taxon>
        <taxon>Embryophyta</taxon>
        <taxon>Tracheophyta</taxon>
        <taxon>Spermatophyta</taxon>
        <taxon>Magnoliopsida</taxon>
        <taxon>Liliopsida</taxon>
        <taxon>Asparagales</taxon>
        <taxon>Orchidaceae</taxon>
        <taxon>Epidendroideae</taxon>
        <taxon>Malaxideae</taxon>
        <taxon>Dendrobiinae</taxon>
        <taxon>Dendrobium</taxon>
    </lineage>
</organism>
<dbReference type="Proteomes" id="UP000829196">
    <property type="component" value="Unassembled WGS sequence"/>
</dbReference>
<proteinExistence type="predicted"/>
<evidence type="ECO:0000313" key="1">
    <source>
        <dbReference type="EMBL" id="KAI0522777.1"/>
    </source>
</evidence>
<sequence length="52" mass="6204">MSSCNKSELGTNTHIQHLEGILVCFWFFQFCTQFDLQLRFSLALLDLFLFWN</sequence>